<accession>A0A3D1JG16</accession>
<evidence type="ECO:0000256" key="1">
    <source>
        <dbReference type="SAM" id="Phobius"/>
    </source>
</evidence>
<feature type="transmembrane region" description="Helical" evidence="1">
    <location>
        <begin position="12"/>
        <end position="31"/>
    </location>
</feature>
<protein>
    <recommendedName>
        <fullName evidence="2">Protein-glutamine gamma-glutamyltransferase-like C-terminal domain-containing protein</fullName>
    </recommendedName>
</protein>
<organism evidence="3 4">
    <name type="scientific">Anaerolinea thermolimosa</name>
    <dbReference type="NCBI Taxonomy" id="229919"/>
    <lineage>
        <taxon>Bacteria</taxon>
        <taxon>Bacillati</taxon>
        <taxon>Chloroflexota</taxon>
        <taxon>Anaerolineae</taxon>
        <taxon>Anaerolineales</taxon>
        <taxon>Anaerolineaceae</taxon>
        <taxon>Anaerolinea</taxon>
    </lineage>
</organism>
<dbReference type="Proteomes" id="UP000264141">
    <property type="component" value="Unassembled WGS sequence"/>
</dbReference>
<reference evidence="3 4" key="1">
    <citation type="journal article" date="2018" name="Nat. Biotechnol.">
        <title>A standardized bacterial taxonomy based on genome phylogeny substantially revises the tree of life.</title>
        <authorList>
            <person name="Parks D.H."/>
            <person name="Chuvochina M."/>
            <person name="Waite D.W."/>
            <person name="Rinke C."/>
            <person name="Skarshewski A."/>
            <person name="Chaumeil P.A."/>
            <person name="Hugenholtz P."/>
        </authorList>
    </citation>
    <scope>NUCLEOTIDE SEQUENCE [LARGE SCALE GENOMIC DNA]</scope>
    <source>
        <strain evidence="3">UBA8781</strain>
    </source>
</reference>
<dbReference type="InterPro" id="IPR025403">
    <property type="entry name" value="TgpA-like_C"/>
</dbReference>
<feature type="domain" description="Protein-glutamine gamma-glutamyltransferase-like C-terminal" evidence="2">
    <location>
        <begin position="213"/>
        <end position="268"/>
    </location>
</feature>
<evidence type="ECO:0000313" key="4">
    <source>
        <dbReference type="Proteomes" id="UP000264141"/>
    </source>
</evidence>
<keyword evidence="1" id="KW-1133">Transmembrane helix</keyword>
<dbReference type="Pfam" id="PF13559">
    <property type="entry name" value="DUF4129"/>
    <property type="match status" value="1"/>
</dbReference>
<name>A0A3D1JG16_9CHLR</name>
<sequence>MTIEPEKRRALALLIISILLLLILSMGLTGLKLSPGLLMNFTRSTPISNGADNLTGAQGLIDFVRIVLALALVFFPIYLVYMLIHPQRRKKLLRDLLIFGMLIFFFDRLRAIASNMERQGVEVEGPAPAEGLPPMATIQPLSDYVQNPPNWIVGMVIGVVVIVLAIAIFGVLWYWAHRRPGEPDTISRVSREAEGALLSIQSGSDLRDTIIQCYRSMVRAVQEERGIHRDVAVTPREFIHILTSRGIPSRPVENLTHLFEDARYGKIEGGMRQKLEAVSALEEIIEACRKQKEAS</sequence>
<dbReference type="STRING" id="229919.GCA_001050195_01802"/>
<feature type="transmembrane region" description="Helical" evidence="1">
    <location>
        <begin position="96"/>
        <end position="113"/>
    </location>
</feature>
<dbReference type="EMBL" id="DPBP01000028">
    <property type="protein sequence ID" value="HCE17520.1"/>
    <property type="molecule type" value="Genomic_DNA"/>
</dbReference>
<feature type="transmembrane region" description="Helical" evidence="1">
    <location>
        <begin position="63"/>
        <end position="84"/>
    </location>
</feature>
<gene>
    <name evidence="3" type="ORF">DEQ80_06645</name>
</gene>
<comment type="caution">
    <text evidence="3">The sequence shown here is derived from an EMBL/GenBank/DDBJ whole genome shotgun (WGS) entry which is preliminary data.</text>
</comment>
<proteinExistence type="predicted"/>
<dbReference type="AlphaFoldDB" id="A0A3D1JG16"/>
<keyword evidence="1" id="KW-0472">Membrane</keyword>
<keyword evidence="1" id="KW-0812">Transmembrane</keyword>
<evidence type="ECO:0000313" key="3">
    <source>
        <dbReference type="EMBL" id="HCE17520.1"/>
    </source>
</evidence>
<feature type="transmembrane region" description="Helical" evidence="1">
    <location>
        <begin position="151"/>
        <end position="176"/>
    </location>
</feature>
<evidence type="ECO:0000259" key="2">
    <source>
        <dbReference type="Pfam" id="PF13559"/>
    </source>
</evidence>